<accession>A0AA43QM68</accession>
<evidence type="ECO:0000313" key="3">
    <source>
        <dbReference type="EMBL" id="MDI1489025.1"/>
    </source>
</evidence>
<comment type="caution">
    <text evidence="3">The sequence shown here is derived from an EMBL/GenBank/DDBJ whole genome shotgun (WGS) entry which is preliminary data.</text>
</comment>
<gene>
    <name evidence="3" type="ORF">OHK93_008302</name>
</gene>
<feature type="chain" id="PRO_5041404122" evidence="2">
    <location>
        <begin position="20"/>
        <end position="610"/>
    </location>
</feature>
<proteinExistence type="predicted"/>
<dbReference type="EMBL" id="JAPUFD010000008">
    <property type="protein sequence ID" value="MDI1489025.1"/>
    <property type="molecule type" value="Genomic_DNA"/>
</dbReference>
<reference evidence="3" key="1">
    <citation type="journal article" date="2023" name="Genome Biol. Evol.">
        <title>First Whole Genome Sequence and Flow Cytometry Genome Size Data for the Lichen-Forming Fungus Ramalina farinacea (Ascomycota).</title>
        <authorList>
            <person name="Llewellyn T."/>
            <person name="Mian S."/>
            <person name="Hill R."/>
            <person name="Leitch I.J."/>
            <person name="Gaya E."/>
        </authorList>
    </citation>
    <scope>NUCLEOTIDE SEQUENCE</scope>
    <source>
        <strain evidence="3">LIQ254RAFAR</strain>
    </source>
</reference>
<evidence type="ECO:0000256" key="1">
    <source>
        <dbReference type="SAM" id="Phobius"/>
    </source>
</evidence>
<keyword evidence="1" id="KW-0472">Membrane</keyword>
<evidence type="ECO:0000313" key="4">
    <source>
        <dbReference type="Proteomes" id="UP001161017"/>
    </source>
</evidence>
<keyword evidence="1" id="KW-0812">Transmembrane</keyword>
<keyword evidence="4" id="KW-1185">Reference proteome</keyword>
<dbReference type="AlphaFoldDB" id="A0AA43QM68"/>
<sequence>MQLALADALFLLFDQYLEAHVLDYECPMTAASYLDMVADLFEGIPQRVDEASMRNEPTKPRSIMGESRENLIERCAPFIDKVVEASSITPVSADQALLVKSSKRLRDLLKHTRHDTIKTDPAGSLKLLLPTFPTSPQSQEADLCREGEVLGASFAQRPDDSPVLVTVTMWTRNLVLTSTDSLCQLERRDIWDRSRLQKAPQDPETRLVAVFSIKHFMQSFSAAGGMLQETLEFLHIWLLLCDLLVDDDEDVRTQAAELTCEMLQRCAQQKGCVKQAWTVSPPATKSRLLDYLVHSYSRSDRFWVETIVRLTGQLSRVGLQSRVAASGDWEHILLTGYTETIGSFRPLDGFRMSRSRSQPVFEEENHNLYLDPVREADVWTNAATNLVLPLCDEGRSKNQTGSTWLNALATLSAAMDEFGEITEADGEIRKDGPLGYASAPEAFSVIFAITCLLRLWGQGIKDASTSQKLPGWWLDKNSFAHLRYTRKDDDDTETWLQKNRLRAGEARLHELLVSKLDDLLEIFGSERLCHPSTSPVDRGSENATTLRTSKFAKFAKDPTVIVVVLICIVAGAIIFYYLLSKFCQRLIREQVVIQKAQREAAKAAEEESAA</sequence>
<keyword evidence="1" id="KW-1133">Transmembrane helix</keyword>
<feature type="signal peptide" evidence="2">
    <location>
        <begin position="1"/>
        <end position="19"/>
    </location>
</feature>
<protein>
    <submittedName>
        <fullName evidence="3">Uncharacterized protein</fullName>
    </submittedName>
</protein>
<organism evidence="3 4">
    <name type="scientific">Ramalina farinacea</name>
    <dbReference type="NCBI Taxonomy" id="258253"/>
    <lineage>
        <taxon>Eukaryota</taxon>
        <taxon>Fungi</taxon>
        <taxon>Dikarya</taxon>
        <taxon>Ascomycota</taxon>
        <taxon>Pezizomycotina</taxon>
        <taxon>Lecanoromycetes</taxon>
        <taxon>OSLEUM clade</taxon>
        <taxon>Lecanoromycetidae</taxon>
        <taxon>Lecanorales</taxon>
        <taxon>Lecanorineae</taxon>
        <taxon>Ramalinaceae</taxon>
        <taxon>Ramalina</taxon>
    </lineage>
</organism>
<dbReference type="Proteomes" id="UP001161017">
    <property type="component" value="Unassembled WGS sequence"/>
</dbReference>
<feature type="transmembrane region" description="Helical" evidence="1">
    <location>
        <begin position="560"/>
        <end position="579"/>
    </location>
</feature>
<name>A0AA43QM68_9LECA</name>
<dbReference type="Pfam" id="PF26523">
    <property type="entry name" value="Trm732_C"/>
    <property type="match status" value="1"/>
</dbReference>
<keyword evidence="2" id="KW-0732">Signal</keyword>
<evidence type="ECO:0000256" key="2">
    <source>
        <dbReference type="SAM" id="SignalP"/>
    </source>
</evidence>